<dbReference type="InterPro" id="IPR052633">
    <property type="entry name" value="GRAM_domain_protein_2B"/>
</dbReference>
<evidence type="ECO:0000259" key="3">
    <source>
        <dbReference type="SMART" id="SM00568"/>
    </source>
</evidence>
<dbReference type="CDD" id="cd13220">
    <property type="entry name" value="PH-GRAM_GRAMDC"/>
    <property type="match status" value="1"/>
</dbReference>
<protein>
    <submittedName>
        <fullName evidence="4">GRAM domain-containing protein 2B-like</fullName>
    </submittedName>
</protein>
<dbReference type="GeneID" id="115554123"/>
<feature type="compositionally biased region" description="Polar residues" evidence="1">
    <location>
        <begin position="21"/>
        <end position="31"/>
    </location>
</feature>
<dbReference type="RefSeq" id="XP_030226612.1">
    <property type="nucleotide sequence ID" value="XM_030370752.1"/>
</dbReference>
<dbReference type="Gene3D" id="2.30.29.30">
    <property type="entry name" value="Pleckstrin-homology domain (PH domain)/Phosphotyrosine-binding domain (PTB)"/>
    <property type="match status" value="1"/>
</dbReference>
<proteinExistence type="predicted"/>
<feature type="compositionally biased region" description="Basic and acidic residues" evidence="1">
    <location>
        <begin position="49"/>
        <end position="65"/>
    </location>
</feature>
<dbReference type="InterPro" id="IPR004182">
    <property type="entry name" value="GRAM"/>
</dbReference>
<evidence type="ECO:0000256" key="1">
    <source>
        <dbReference type="SAM" id="MobiDB-lite"/>
    </source>
</evidence>
<keyword evidence="2" id="KW-0472">Membrane</keyword>
<feature type="domain" description="GRAM" evidence="3">
    <location>
        <begin position="113"/>
        <end position="180"/>
    </location>
</feature>
<dbReference type="GeneTree" id="ENSGT00940000156980"/>
<organism evidence="4 5">
    <name type="scientific">Gadus morhua</name>
    <name type="common">Atlantic cod</name>
    <dbReference type="NCBI Taxonomy" id="8049"/>
    <lineage>
        <taxon>Eukaryota</taxon>
        <taxon>Metazoa</taxon>
        <taxon>Chordata</taxon>
        <taxon>Craniata</taxon>
        <taxon>Vertebrata</taxon>
        <taxon>Euteleostomi</taxon>
        <taxon>Actinopterygii</taxon>
        <taxon>Neopterygii</taxon>
        <taxon>Teleostei</taxon>
        <taxon>Neoteleostei</taxon>
        <taxon>Acanthomorphata</taxon>
        <taxon>Zeiogadaria</taxon>
        <taxon>Gadariae</taxon>
        <taxon>Gadiformes</taxon>
        <taxon>Gadoidei</taxon>
        <taxon>Gadidae</taxon>
        <taxon>Gadus</taxon>
    </lineage>
</organism>
<reference evidence="4" key="2">
    <citation type="submission" date="2025-09" db="UniProtKB">
        <authorList>
            <consortium name="Ensembl"/>
        </authorList>
    </citation>
    <scope>IDENTIFICATION</scope>
</reference>
<name>A0A8C4ZUA2_GADMO</name>
<dbReference type="Pfam" id="PF02893">
    <property type="entry name" value="GRAM"/>
    <property type="match status" value="1"/>
</dbReference>
<dbReference type="PANTHER" id="PTHR46645">
    <property type="entry name" value="GRAM DOMAIN-CONTAINING PROTEIN 2B-RELATED"/>
    <property type="match status" value="1"/>
</dbReference>
<keyword evidence="2" id="KW-0812">Transmembrane</keyword>
<dbReference type="SMART" id="SM00568">
    <property type="entry name" value="GRAM"/>
    <property type="match status" value="1"/>
</dbReference>
<dbReference type="GO" id="GO:0005881">
    <property type="term" value="C:cytoplasmic microtubule"/>
    <property type="evidence" value="ECO:0007669"/>
    <property type="project" value="TreeGrafter"/>
</dbReference>
<evidence type="ECO:0000256" key="2">
    <source>
        <dbReference type="SAM" id="Phobius"/>
    </source>
</evidence>
<dbReference type="InterPro" id="IPR011993">
    <property type="entry name" value="PH-like_dom_sf"/>
</dbReference>
<evidence type="ECO:0000313" key="4">
    <source>
        <dbReference type="Ensembl" id="ENSGMOP00000019272.2"/>
    </source>
</evidence>
<reference evidence="4" key="1">
    <citation type="submission" date="2025-08" db="UniProtKB">
        <authorList>
            <consortium name="Ensembl"/>
        </authorList>
    </citation>
    <scope>IDENTIFICATION</scope>
</reference>
<gene>
    <name evidence="4" type="primary">LOC115554123</name>
</gene>
<dbReference type="PANTHER" id="PTHR46645:SF2">
    <property type="entry name" value="GRAM DOMAIN-CONTAINING PROTEIN 2B"/>
    <property type="match status" value="1"/>
</dbReference>
<accession>A0A8C4ZUA2</accession>
<feature type="transmembrane region" description="Helical" evidence="2">
    <location>
        <begin position="342"/>
        <end position="364"/>
    </location>
</feature>
<feature type="region of interest" description="Disordered" evidence="1">
    <location>
        <begin position="1"/>
        <end position="74"/>
    </location>
</feature>
<evidence type="ECO:0000313" key="5">
    <source>
        <dbReference type="Proteomes" id="UP000694546"/>
    </source>
</evidence>
<sequence length="421" mass="47774">MEKVFMDVMDGSSPRRRRYTVSRSSCLSSPPQARRPSHHGCDANAVCEQRQRKGGSERTHLDLDHSQPPGRRKPHLVRSKTFDHSLLNHLPPDTGAKVEQKKPHYSQLSKTNSQYHKVFKDICKEELLRQSYTCALQKDILYQGRLFVSDNWICFQSKVFGKDTKIAIPVVFVTNIKKTKTAILVPNALEISTSRDRYVFVSFLSRDNTYKFLMSVCLHLEEKSPCGSPFPSADSNFRVQRSIPSPHFPLGFPADFSELGVMRDDLEESSSSDSPTQEMAEYPVPTLLEVLKHPDEQVPLDRTTQEIPVLQVDDMCSGSCKVKERAMTPPTSPKSVSINTLLFIYLLLVCVLVVSSCYMAYRIFSLEHTLTSMSDLSKYQNEFQGGPAEVHTELYSELTLSLMKLETVQRNLQRLLDEVSA</sequence>
<dbReference type="Proteomes" id="UP000694546">
    <property type="component" value="Chromosome 11"/>
</dbReference>
<dbReference type="AlphaFoldDB" id="A0A8C4ZUA2"/>
<keyword evidence="2" id="KW-1133">Transmembrane helix</keyword>
<keyword evidence="5" id="KW-1185">Reference proteome</keyword>
<dbReference type="Ensembl" id="ENSGMOT00000019737.2">
    <property type="protein sequence ID" value="ENSGMOP00000019272.2"/>
    <property type="gene ID" value="ENSGMOG00000017850.2"/>
</dbReference>